<dbReference type="InterPro" id="IPR023468">
    <property type="entry name" value="Riboflavin_kinase"/>
</dbReference>
<dbReference type="FunFam" id="3.40.50.620:FF:000021">
    <property type="entry name" value="Riboflavin biosynthesis protein"/>
    <property type="match status" value="1"/>
</dbReference>
<dbReference type="GO" id="GO:0009398">
    <property type="term" value="P:FMN biosynthetic process"/>
    <property type="evidence" value="ECO:0007669"/>
    <property type="project" value="UniProtKB-UniRule"/>
</dbReference>
<dbReference type="GO" id="GO:0006747">
    <property type="term" value="P:FAD biosynthetic process"/>
    <property type="evidence" value="ECO:0007669"/>
    <property type="project" value="UniProtKB-UniRule"/>
</dbReference>
<evidence type="ECO:0000256" key="1">
    <source>
        <dbReference type="ARBA" id="ARBA00002121"/>
    </source>
</evidence>
<keyword evidence="5 15" id="KW-0288">FMN</keyword>
<comment type="pathway">
    <text evidence="3 15">Cofactor biosynthesis; FMN biosynthesis; FMN from riboflavin (ATP route): step 1/1.</text>
</comment>
<dbReference type="Pfam" id="PF01687">
    <property type="entry name" value="Flavokinase"/>
    <property type="match status" value="1"/>
</dbReference>
<organism evidence="17">
    <name type="scientific">uncultured gamma proteobacterium EB000_65A11</name>
    <dbReference type="NCBI Taxonomy" id="710972"/>
    <lineage>
        <taxon>Bacteria</taxon>
        <taxon>Pseudomonadati</taxon>
        <taxon>Pseudomonadota</taxon>
        <taxon>Gammaproteobacteria</taxon>
        <taxon>environmental samples</taxon>
    </lineage>
</organism>
<dbReference type="NCBIfam" id="NF004159">
    <property type="entry name" value="PRK05627.1-2"/>
    <property type="match status" value="1"/>
</dbReference>
<keyword evidence="12" id="KW-0511">Multifunctional enzyme</keyword>
<evidence type="ECO:0000313" key="17">
    <source>
        <dbReference type="EMBL" id="ADI20018.1"/>
    </source>
</evidence>
<comment type="pathway">
    <text evidence="2 15">Cofactor biosynthesis; FAD biosynthesis; FAD from FMN: step 1/1.</text>
</comment>
<evidence type="ECO:0000256" key="2">
    <source>
        <dbReference type="ARBA" id="ARBA00004726"/>
    </source>
</evidence>
<evidence type="ECO:0000256" key="9">
    <source>
        <dbReference type="ARBA" id="ARBA00022777"/>
    </source>
</evidence>
<evidence type="ECO:0000256" key="3">
    <source>
        <dbReference type="ARBA" id="ARBA00005201"/>
    </source>
</evidence>
<dbReference type="PANTHER" id="PTHR22749:SF6">
    <property type="entry name" value="RIBOFLAVIN KINASE"/>
    <property type="match status" value="1"/>
</dbReference>
<dbReference type="GO" id="GO:0005524">
    <property type="term" value="F:ATP binding"/>
    <property type="evidence" value="ECO:0007669"/>
    <property type="project" value="UniProtKB-UniRule"/>
</dbReference>
<evidence type="ECO:0000256" key="5">
    <source>
        <dbReference type="ARBA" id="ARBA00022643"/>
    </source>
</evidence>
<name>E0Y027_9GAMM</name>
<dbReference type="GO" id="GO:0008531">
    <property type="term" value="F:riboflavin kinase activity"/>
    <property type="evidence" value="ECO:0007669"/>
    <property type="project" value="UniProtKB-UniRule"/>
</dbReference>
<comment type="function">
    <text evidence="1">Catalyzes the phosphorylation of riboflavin to FMN followed by the adenylation of FMN to FAD.</text>
</comment>
<protein>
    <recommendedName>
        <fullName evidence="15">Riboflavin biosynthesis protein</fullName>
    </recommendedName>
    <domain>
        <recommendedName>
            <fullName evidence="15">Riboflavin kinase</fullName>
            <ecNumber evidence="15">2.7.1.26</ecNumber>
        </recommendedName>
        <alternativeName>
            <fullName evidence="15">Flavokinase</fullName>
        </alternativeName>
    </domain>
    <domain>
        <recommendedName>
            <fullName evidence="15">FMN adenylyltransferase</fullName>
            <ecNumber evidence="15">2.7.7.2</ecNumber>
        </recommendedName>
        <alternativeName>
            <fullName evidence="15">FAD pyrophosphorylase</fullName>
        </alternativeName>
        <alternativeName>
            <fullName evidence="15">FAD synthase</fullName>
        </alternativeName>
    </domain>
</protein>
<dbReference type="NCBIfam" id="NF004160">
    <property type="entry name" value="PRK05627.1-3"/>
    <property type="match status" value="1"/>
</dbReference>
<evidence type="ECO:0000256" key="10">
    <source>
        <dbReference type="ARBA" id="ARBA00022827"/>
    </source>
</evidence>
<dbReference type="GO" id="GO:0009231">
    <property type="term" value="P:riboflavin biosynthetic process"/>
    <property type="evidence" value="ECO:0007669"/>
    <property type="project" value="InterPro"/>
</dbReference>
<reference evidence="17" key="1">
    <citation type="journal article" date="2011" name="Environ. Microbiol.">
        <title>Time-series analyses of Monterey Bay coastal microbial picoplankton using a 'genome proxy' microarray.</title>
        <authorList>
            <person name="Rich V.I."/>
            <person name="Pham V.D."/>
            <person name="Eppley J."/>
            <person name="Shi Y."/>
            <person name="DeLong E.F."/>
        </authorList>
    </citation>
    <scope>NUCLEOTIDE SEQUENCE</scope>
</reference>
<keyword evidence="4 15" id="KW-0285">Flavoprotein</keyword>
<sequence>MEITRGMVNLSPQPKGCVVTLGNFDGVHKGHQAVLANVRAKSKELGLPSVLVCFEPQPLEYFDEFNAPARLTRFREKIELLSAQGVDRVLCLRFNEATRSMTAAEFIQLLVEKLNTKALFVGDDAKFGADRSGNFSLLVEAGEEFGFEVTNLRTLTFGETRVSSSRIRQCLALGDLKQAKELLGYPYSIKGKVVYGRQLGRTLDAPTANVQLHRYRAPIDGVFAVDVSIDEGAGEKVYQGVANVGVRPTLEEESLKPILEVFLFDFDGDLYGSCVKVVFCSKLRNEKKFDGLEELKQAIAADVTQAKLFFAERNKRSAV</sequence>
<evidence type="ECO:0000256" key="7">
    <source>
        <dbReference type="ARBA" id="ARBA00022695"/>
    </source>
</evidence>
<comment type="similarity">
    <text evidence="15">Belongs to the ribF family.</text>
</comment>
<evidence type="ECO:0000256" key="8">
    <source>
        <dbReference type="ARBA" id="ARBA00022741"/>
    </source>
</evidence>
<accession>E0Y027</accession>
<evidence type="ECO:0000259" key="16">
    <source>
        <dbReference type="SMART" id="SM00904"/>
    </source>
</evidence>
<evidence type="ECO:0000256" key="15">
    <source>
        <dbReference type="PIRNR" id="PIRNR004491"/>
    </source>
</evidence>
<evidence type="ECO:0000256" key="4">
    <source>
        <dbReference type="ARBA" id="ARBA00022630"/>
    </source>
</evidence>
<dbReference type="SMART" id="SM00904">
    <property type="entry name" value="Flavokinase"/>
    <property type="match status" value="1"/>
</dbReference>
<keyword evidence="6 15" id="KW-0808">Transferase</keyword>
<dbReference type="InterPro" id="IPR015864">
    <property type="entry name" value="FAD_synthase"/>
</dbReference>
<dbReference type="Pfam" id="PF06574">
    <property type="entry name" value="FAD_syn"/>
    <property type="match status" value="1"/>
</dbReference>
<evidence type="ECO:0000256" key="14">
    <source>
        <dbReference type="ARBA" id="ARBA00049494"/>
    </source>
</evidence>
<keyword evidence="9 15" id="KW-0418">Kinase</keyword>
<comment type="catalytic activity">
    <reaction evidence="14 15">
        <text>FMN + ATP + H(+) = FAD + diphosphate</text>
        <dbReference type="Rhea" id="RHEA:17237"/>
        <dbReference type="ChEBI" id="CHEBI:15378"/>
        <dbReference type="ChEBI" id="CHEBI:30616"/>
        <dbReference type="ChEBI" id="CHEBI:33019"/>
        <dbReference type="ChEBI" id="CHEBI:57692"/>
        <dbReference type="ChEBI" id="CHEBI:58210"/>
        <dbReference type="EC" id="2.7.7.2"/>
    </reaction>
</comment>
<keyword evidence="10 15" id="KW-0274">FAD</keyword>
<dbReference type="PIRSF" id="PIRSF004491">
    <property type="entry name" value="FAD_Synth"/>
    <property type="match status" value="1"/>
</dbReference>
<evidence type="ECO:0000256" key="13">
    <source>
        <dbReference type="ARBA" id="ARBA00047880"/>
    </source>
</evidence>
<dbReference type="PANTHER" id="PTHR22749">
    <property type="entry name" value="RIBOFLAVIN KINASE/FMN ADENYLYLTRANSFERASE"/>
    <property type="match status" value="1"/>
</dbReference>
<keyword evidence="11 15" id="KW-0067">ATP-binding</keyword>
<dbReference type="EMBL" id="GU474936">
    <property type="protein sequence ID" value="ADI20018.1"/>
    <property type="molecule type" value="Genomic_DNA"/>
</dbReference>
<dbReference type="InterPro" id="IPR014729">
    <property type="entry name" value="Rossmann-like_a/b/a_fold"/>
</dbReference>
<dbReference type="AlphaFoldDB" id="E0Y027"/>
<dbReference type="NCBIfam" id="NF004163">
    <property type="entry name" value="PRK05627.1-6"/>
    <property type="match status" value="1"/>
</dbReference>
<keyword evidence="8 15" id="KW-0547">Nucleotide-binding</keyword>
<keyword evidence="7 15" id="KW-0548">Nucleotidyltransferase</keyword>
<evidence type="ECO:0000256" key="11">
    <source>
        <dbReference type="ARBA" id="ARBA00022840"/>
    </source>
</evidence>
<dbReference type="Gene3D" id="2.40.30.30">
    <property type="entry name" value="Riboflavin kinase-like"/>
    <property type="match status" value="1"/>
</dbReference>
<comment type="catalytic activity">
    <reaction evidence="13 15">
        <text>riboflavin + ATP = FMN + ADP + H(+)</text>
        <dbReference type="Rhea" id="RHEA:14357"/>
        <dbReference type="ChEBI" id="CHEBI:15378"/>
        <dbReference type="ChEBI" id="CHEBI:30616"/>
        <dbReference type="ChEBI" id="CHEBI:57986"/>
        <dbReference type="ChEBI" id="CHEBI:58210"/>
        <dbReference type="ChEBI" id="CHEBI:456216"/>
        <dbReference type="EC" id="2.7.1.26"/>
    </reaction>
</comment>
<proteinExistence type="inferred from homology"/>
<dbReference type="UniPathway" id="UPA00276">
    <property type="reaction ID" value="UER00406"/>
</dbReference>
<evidence type="ECO:0000256" key="6">
    <source>
        <dbReference type="ARBA" id="ARBA00022679"/>
    </source>
</evidence>
<dbReference type="NCBIfam" id="NF004162">
    <property type="entry name" value="PRK05627.1-5"/>
    <property type="match status" value="1"/>
</dbReference>
<feature type="domain" description="Riboflavin kinase" evidence="16">
    <location>
        <begin position="182"/>
        <end position="311"/>
    </location>
</feature>
<evidence type="ECO:0000256" key="12">
    <source>
        <dbReference type="ARBA" id="ARBA00023268"/>
    </source>
</evidence>
<dbReference type="SUPFAM" id="SSF82114">
    <property type="entry name" value="Riboflavin kinase-like"/>
    <property type="match status" value="1"/>
</dbReference>
<dbReference type="UniPathway" id="UPA00277">
    <property type="reaction ID" value="UER00407"/>
</dbReference>
<dbReference type="SUPFAM" id="SSF52374">
    <property type="entry name" value="Nucleotidylyl transferase"/>
    <property type="match status" value="1"/>
</dbReference>
<dbReference type="NCBIfam" id="TIGR00083">
    <property type="entry name" value="ribF"/>
    <property type="match status" value="1"/>
</dbReference>
<dbReference type="InterPro" id="IPR002606">
    <property type="entry name" value="Riboflavin_kinase_bac"/>
</dbReference>
<dbReference type="CDD" id="cd02064">
    <property type="entry name" value="FAD_synthetase_N"/>
    <property type="match status" value="1"/>
</dbReference>
<dbReference type="GO" id="GO:0003919">
    <property type="term" value="F:FMN adenylyltransferase activity"/>
    <property type="evidence" value="ECO:0007669"/>
    <property type="project" value="UniProtKB-UniRule"/>
</dbReference>
<dbReference type="InterPro" id="IPR023465">
    <property type="entry name" value="Riboflavin_kinase_dom_sf"/>
</dbReference>
<dbReference type="EC" id="2.7.1.26" evidence="15"/>
<dbReference type="EC" id="2.7.7.2" evidence="15"/>
<dbReference type="InterPro" id="IPR015865">
    <property type="entry name" value="Riboflavin_kinase_bac/euk"/>
</dbReference>
<dbReference type="Gene3D" id="3.40.50.620">
    <property type="entry name" value="HUPs"/>
    <property type="match status" value="1"/>
</dbReference>